<dbReference type="RefSeq" id="WP_013406953.1">
    <property type="nucleotide sequence ID" value="NC_014655.1"/>
</dbReference>
<name>E4RSP7_LEAB4</name>
<dbReference type="CDD" id="cd00383">
    <property type="entry name" value="trans_reg_C"/>
    <property type="match status" value="1"/>
</dbReference>
<dbReference type="PROSITE" id="PS51755">
    <property type="entry name" value="OMPR_PHOB"/>
    <property type="match status" value="1"/>
</dbReference>
<dbReference type="Gene3D" id="3.40.50.2300">
    <property type="match status" value="1"/>
</dbReference>
<dbReference type="STRING" id="649349.Lbys_0101"/>
<dbReference type="PROSITE" id="PS50110">
    <property type="entry name" value="RESPONSE_REGULATORY"/>
    <property type="match status" value="1"/>
</dbReference>
<feature type="modified residue" description="4-aspartylphosphate" evidence="6">
    <location>
        <position position="51"/>
    </location>
</feature>
<dbReference type="InterPro" id="IPR011006">
    <property type="entry name" value="CheY-like_superfamily"/>
</dbReference>
<keyword evidence="5" id="KW-0804">Transcription</keyword>
<feature type="domain" description="Response regulatory" evidence="8">
    <location>
        <begin position="2"/>
        <end position="116"/>
    </location>
</feature>
<dbReference type="SUPFAM" id="SSF52172">
    <property type="entry name" value="CheY-like"/>
    <property type="match status" value="1"/>
</dbReference>
<dbReference type="GO" id="GO:0000156">
    <property type="term" value="F:phosphorelay response regulator activity"/>
    <property type="evidence" value="ECO:0007669"/>
    <property type="project" value="TreeGrafter"/>
</dbReference>
<feature type="DNA-binding region" description="OmpR/PhoB-type" evidence="7">
    <location>
        <begin position="124"/>
        <end position="223"/>
    </location>
</feature>
<dbReference type="AlphaFoldDB" id="E4RSP7"/>
<dbReference type="KEGG" id="lby:Lbys_0101"/>
<reference evidence="10 11" key="2">
    <citation type="journal article" date="2011" name="Stand. Genomic Sci.">
        <title>Complete genome sequence of Leadbetterella byssophila type strain (4M15).</title>
        <authorList>
            <person name="Abt B."/>
            <person name="Teshima H."/>
            <person name="Lucas S."/>
            <person name="Lapidus A."/>
            <person name="Del Rio T.G."/>
            <person name="Nolan M."/>
            <person name="Tice H."/>
            <person name="Cheng J.F."/>
            <person name="Pitluck S."/>
            <person name="Liolios K."/>
            <person name="Pagani I."/>
            <person name="Ivanova N."/>
            <person name="Mavromatis K."/>
            <person name="Pati A."/>
            <person name="Tapia R."/>
            <person name="Han C."/>
            <person name="Goodwin L."/>
            <person name="Chen A."/>
            <person name="Palaniappan K."/>
            <person name="Land M."/>
            <person name="Hauser L."/>
            <person name="Chang Y.J."/>
            <person name="Jeffries C.D."/>
            <person name="Rohde M."/>
            <person name="Goker M."/>
            <person name="Tindall B.J."/>
            <person name="Detter J.C."/>
            <person name="Woyke T."/>
            <person name="Bristow J."/>
            <person name="Eisen J.A."/>
            <person name="Markowitz V."/>
            <person name="Hugenholtz P."/>
            <person name="Klenk H.P."/>
            <person name="Kyrpides N.C."/>
        </authorList>
    </citation>
    <scope>NUCLEOTIDE SEQUENCE [LARGE SCALE GENOMIC DNA]</scope>
    <source>
        <strain evidence="11">DSM 17132 / JCM 16389 / KACC 11308 / NBRC 106382 / 4M15</strain>
    </source>
</reference>
<dbReference type="Gene3D" id="6.10.250.690">
    <property type="match status" value="1"/>
</dbReference>
<evidence type="ECO:0000256" key="4">
    <source>
        <dbReference type="ARBA" id="ARBA00023125"/>
    </source>
</evidence>
<dbReference type="GO" id="GO:0000976">
    <property type="term" value="F:transcription cis-regulatory region binding"/>
    <property type="evidence" value="ECO:0007669"/>
    <property type="project" value="TreeGrafter"/>
</dbReference>
<evidence type="ECO:0000313" key="10">
    <source>
        <dbReference type="EMBL" id="ADQ15897.1"/>
    </source>
</evidence>
<dbReference type="InterPro" id="IPR001867">
    <property type="entry name" value="OmpR/PhoB-type_DNA-bd"/>
</dbReference>
<evidence type="ECO:0000256" key="1">
    <source>
        <dbReference type="ARBA" id="ARBA00022553"/>
    </source>
</evidence>
<keyword evidence="3" id="KW-0805">Transcription regulation</keyword>
<dbReference type="Gene3D" id="1.10.10.10">
    <property type="entry name" value="Winged helix-like DNA-binding domain superfamily/Winged helix DNA-binding domain"/>
    <property type="match status" value="1"/>
</dbReference>
<keyword evidence="4 7" id="KW-0238">DNA-binding</keyword>
<dbReference type="EMBL" id="CP002305">
    <property type="protein sequence ID" value="ADQ15897.1"/>
    <property type="molecule type" value="Genomic_DNA"/>
</dbReference>
<dbReference type="InterPro" id="IPR001789">
    <property type="entry name" value="Sig_transdc_resp-reg_receiver"/>
</dbReference>
<accession>E4RSP7</accession>
<reference key="1">
    <citation type="submission" date="2010-11" db="EMBL/GenBank/DDBJ databases">
        <title>The complete genome of Leadbetterella byssophila DSM 17132.</title>
        <authorList>
            <consortium name="US DOE Joint Genome Institute (JGI-PGF)"/>
            <person name="Lucas S."/>
            <person name="Copeland A."/>
            <person name="Lapidus A."/>
            <person name="Glavina del Rio T."/>
            <person name="Dalin E."/>
            <person name="Tice H."/>
            <person name="Bruce D."/>
            <person name="Goodwin L."/>
            <person name="Pitluck S."/>
            <person name="Kyrpides N."/>
            <person name="Mavromatis K."/>
            <person name="Ivanova N."/>
            <person name="Teshima H."/>
            <person name="Brettin T."/>
            <person name="Detter J.C."/>
            <person name="Han C."/>
            <person name="Tapia R."/>
            <person name="Land M."/>
            <person name="Hauser L."/>
            <person name="Markowitz V."/>
            <person name="Cheng J.-F."/>
            <person name="Hugenholtz P."/>
            <person name="Woyke T."/>
            <person name="Wu D."/>
            <person name="Tindall B."/>
            <person name="Pomrenke H.G."/>
            <person name="Brambilla E."/>
            <person name="Klenk H.-P."/>
            <person name="Eisen J.A."/>
        </authorList>
    </citation>
    <scope>NUCLEOTIDE SEQUENCE [LARGE SCALE GENOMIC DNA]</scope>
    <source>
        <strain>DSM 17132</strain>
    </source>
</reference>
<keyword evidence="2" id="KW-0902">Two-component regulatory system</keyword>
<evidence type="ECO:0000259" key="8">
    <source>
        <dbReference type="PROSITE" id="PS50110"/>
    </source>
</evidence>
<gene>
    <name evidence="10" type="ordered locus">Lbys_0101</name>
</gene>
<dbReference type="Pfam" id="PF00486">
    <property type="entry name" value="Trans_reg_C"/>
    <property type="match status" value="1"/>
</dbReference>
<evidence type="ECO:0000256" key="5">
    <source>
        <dbReference type="ARBA" id="ARBA00023163"/>
    </source>
</evidence>
<protein>
    <submittedName>
        <fullName evidence="10">Two component transcriptional regulator, winged helix family</fullName>
    </submittedName>
</protein>
<evidence type="ECO:0000259" key="9">
    <source>
        <dbReference type="PROSITE" id="PS51755"/>
    </source>
</evidence>
<dbReference type="GO" id="GO:0006355">
    <property type="term" value="P:regulation of DNA-templated transcription"/>
    <property type="evidence" value="ECO:0007669"/>
    <property type="project" value="InterPro"/>
</dbReference>
<organism evidence="10 11">
    <name type="scientific">Leadbetterella byssophila (strain DSM 17132 / JCM 16389 / KACC 11308 / NBRC 106382 / 4M15)</name>
    <dbReference type="NCBI Taxonomy" id="649349"/>
    <lineage>
        <taxon>Bacteria</taxon>
        <taxon>Pseudomonadati</taxon>
        <taxon>Bacteroidota</taxon>
        <taxon>Cytophagia</taxon>
        <taxon>Cytophagales</taxon>
        <taxon>Leadbetterellaceae</taxon>
        <taxon>Leadbetterella</taxon>
    </lineage>
</organism>
<dbReference type="InterPro" id="IPR039420">
    <property type="entry name" value="WalR-like"/>
</dbReference>
<keyword evidence="1 6" id="KW-0597">Phosphoprotein</keyword>
<proteinExistence type="predicted"/>
<evidence type="ECO:0000256" key="3">
    <source>
        <dbReference type="ARBA" id="ARBA00023015"/>
    </source>
</evidence>
<dbReference type="Proteomes" id="UP000007435">
    <property type="component" value="Chromosome"/>
</dbReference>
<dbReference type="eggNOG" id="COG0745">
    <property type="taxonomic scope" value="Bacteria"/>
</dbReference>
<dbReference type="InterPro" id="IPR036388">
    <property type="entry name" value="WH-like_DNA-bd_sf"/>
</dbReference>
<dbReference type="SMART" id="SM00448">
    <property type="entry name" value="REC"/>
    <property type="match status" value="1"/>
</dbReference>
<dbReference type="PANTHER" id="PTHR48111:SF22">
    <property type="entry name" value="REGULATOR OF RPOS"/>
    <property type="match status" value="1"/>
</dbReference>
<dbReference type="PANTHER" id="PTHR48111">
    <property type="entry name" value="REGULATOR OF RPOS"/>
    <property type="match status" value="1"/>
</dbReference>
<sequence length="223" mass="25415">MKILIVEDETEISKLIQESLEEAQYLVESASTFKEGLLKIEDYQYDAILLDLMLPDGNGLDLLSEIRSSQPNTSVIILSAKDAVEDKVKGLDLGADDYLAKPFHLVELHSRLKSALRRRNQQGENKIEYKNLCLYPETRDFLVAGNHVALNRKEYDVLYYFMIRPGRLIQRTTLAESVWGDHIDQADSLDFIYSQIKNLRKKLKESGADADLQAVYGVGYKLV</sequence>
<dbReference type="HOGENOM" id="CLU_000445_30_1_10"/>
<dbReference type="CDD" id="cd17624">
    <property type="entry name" value="REC_OmpR_PmrA-like"/>
    <property type="match status" value="1"/>
</dbReference>
<dbReference type="OrthoDB" id="5343479at2"/>
<dbReference type="Pfam" id="PF00072">
    <property type="entry name" value="Response_reg"/>
    <property type="match status" value="1"/>
</dbReference>
<evidence type="ECO:0000313" key="11">
    <source>
        <dbReference type="Proteomes" id="UP000007435"/>
    </source>
</evidence>
<evidence type="ECO:0000256" key="6">
    <source>
        <dbReference type="PROSITE-ProRule" id="PRU00169"/>
    </source>
</evidence>
<evidence type="ECO:0000256" key="7">
    <source>
        <dbReference type="PROSITE-ProRule" id="PRU01091"/>
    </source>
</evidence>
<dbReference type="SMART" id="SM00862">
    <property type="entry name" value="Trans_reg_C"/>
    <property type="match status" value="1"/>
</dbReference>
<dbReference type="GO" id="GO:0032993">
    <property type="term" value="C:protein-DNA complex"/>
    <property type="evidence" value="ECO:0007669"/>
    <property type="project" value="TreeGrafter"/>
</dbReference>
<evidence type="ECO:0000256" key="2">
    <source>
        <dbReference type="ARBA" id="ARBA00023012"/>
    </source>
</evidence>
<dbReference type="GO" id="GO:0005829">
    <property type="term" value="C:cytosol"/>
    <property type="evidence" value="ECO:0007669"/>
    <property type="project" value="TreeGrafter"/>
</dbReference>
<feature type="domain" description="OmpR/PhoB-type" evidence="9">
    <location>
        <begin position="124"/>
        <end position="223"/>
    </location>
</feature>
<keyword evidence="11" id="KW-1185">Reference proteome</keyword>